<dbReference type="HOGENOM" id="CLU_026310_0_0_1"/>
<keyword evidence="1" id="KW-0472">Membrane</keyword>
<sequence>MEMPAVYTTTPQLAQKDPLIRQVTDDVADLGPDTTSLLSSVGQYREASPFSDDQTAECGHDGSSARQEASANSRSRVLCYLLHAALLSIHAMLFGLYSRHVEHGLTVAITPSANNLNVVLSACLQAVYTIYTAILVYITQSCALWYTLSRMQKLTTIHDVAGAWSGLGAALGNLWQQRTLAASSWQTLSVTTYLACVAILHISSSTVMQFQMFNTTTTAWANSTQAWPDNYSAIPTSSSNMNAVTGAVPAIMGMPTLSTAGLVNNTLYDTFSGVNQPGVAFVNATTISASCGLIANASYRAITSSSQGVNTTTWTISVPLNDTLNYVIDEVPTILYNSTIMYLPSQSFQNSTYISPLPVSNPIFLASTLMDIAPSNENATAFGFQMPLWYGTDVDVLQTLYTTVYLIGCSLESLNSTAMINPQNNALLQPIQDTASGPPPSAWEASTLQPRIYTGDVLDVVNSALSSADASVGFCQTGVTTNWQVHYDTCWLEFSSGTIYPEHNTVTTFVLNQSRMESIVGQIFAETVWLGVQYGNVSGGFFRNTFDRQYQQEEQKWRLNINFLPLLFATMGSFTMLALSLRLTGAFSKQLDRPLTSSAGVLEVLWWAAQSRIPTDTLEGVTDPTTEELRSAGMFSVHLVEERRGDTKEGLV</sequence>
<accession>A0A0C9W0M1</accession>
<name>A0A0C9W0M1_9AGAM</name>
<dbReference type="Proteomes" id="UP000053820">
    <property type="component" value="Unassembled WGS sequence"/>
</dbReference>
<keyword evidence="1" id="KW-0812">Transmembrane</keyword>
<dbReference type="OrthoDB" id="2647100at2759"/>
<feature type="transmembrane region" description="Helical" evidence="1">
    <location>
        <begin position="77"/>
        <end position="98"/>
    </location>
</feature>
<gene>
    <name evidence="2" type="ORF">HYDPIDRAFT_28769</name>
</gene>
<dbReference type="EMBL" id="KN839847">
    <property type="protein sequence ID" value="KIJ64325.1"/>
    <property type="molecule type" value="Genomic_DNA"/>
</dbReference>
<reference evidence="2 3" key="1">
    <citation type="submission" date="2014-04" db="EMBL/GenBank/DDBJ databases">
        <title>Evolutionary Origins and Diversification of the Mycorrhizal Mutualists.</title>
        <authorList>
            <consortium name="DOE Joint Genome Institute"/>
            <consortium name="Mycorrhizal Genomics Consortium"/>
            <person name="Kohler A."/>
            <person name="Kuo A."/>
            <person name="Nagy L.G."/>
            <person name="Floudas D."/>
            <person name="Copeland A."/>
            <person name="Barry K.W."/>
            <person name="Cichocki N."/>
            <person name="Veneault-Fourrey C."/>
            <person name="LaButti K."/>
            <person name="Lindquist E.A."/>
            <person name="Lipzen A."/>
            <person name="Lundell T."/>
            <person name="Morin E."/>
            <person name="Murat C."/>
            <person name="Riley R."/>
            <person name="Ohm R."/>
            <person name="Sun H."/>
            <person name="Tunlid A."/>
            <person name="Henrissat B."/>
            <person name="Grigoriev I.V."/>
            <person name="Hibbett D.S."/>
            <person name="Martin F."/>
        </authorList>
    </citation>
    <scope>NUCLEOTIDE SEQUENCE [LARGE SCALE GENOMIC DNA]</scope>
    <source>
        <strain evidence="2 3">MD-312</strain>
    </source>
</reference>
<proteinExistence type="predicted"/>
<dbReference type="AlphaFoldDB" id="A0A0C9W0M1"/>
<feature type="transmembrane region" description="Helical" evidence="1">
    <location>
        <begin position="563"/>
        <end position="583"/>
    </location>
</feature>
<protein>
    <submittedName>
        <fullName evidence="2">Uncharacterized protein</fullName>
    </submittedName>
</protein>
<evidence type="ECO:0000313" key="2">
    <source>
        <dbReference type="EMBL" id="KIJ64325.1"/>
    </source>
</evidence>
<feature type="transmembrane region" description="Helical" evidence="1">
    <location>
        <begin position="118"/>
        <end position="146"/>
    </location>
</feature>
<organism evidence="2 3">
    <name type="scientific">Hydnomerulius pinastri MD-312</name>
    <dbReference type="NCBI Taxonomy" id="994086"/>
    <lineage>
        <taxon>Eukaryota</taxon>
        <taxon>Fungi</taxon>
        <taxon>Dikarya</taxon>
        <taxon>Basidiomycota</taxon>
        <taxon>Agaricomycotina</taxon>
        <taxon>Agaricomycetes</taxon>
        <taxon>Agaricomycetidae</taxon>
        <taxon>Boletales</taxon>
        <taxon>Boletales incertae sedis</taxon>
        <taxon>Leucogyrophana</taxon>
    </lineage>
</organism>
<evidence type="ECO:0000313" key="3">
    <source>
        <dbReference type="Proteomes" id="UP000053820"/>
    </source>
</evidence>
<keyword evidence="3" id="KW-1185">Reference proteome</keyword>
<keyword evidence="1" id="KW-1133">Transmembrane helix</keyword>
<evidence type="ECO:0000256" key="1">
    <source>
        <dbReference type="SAM" id="Phobius"/>
    </source>
</evidence>